<organism evidence="6 7">
    <name type="scientific">Maribacter chungangensis</name>
    <dbReference type="NCBI Taxonomy" id="1069117"/>
    <lineage>
        <taxon>Bacteria</taxon>
        <taxon>Pseudomonadati</taxon>
        <taxon>Bacteroidota</taxon>
        <taxon>Flavobacteriia</taxon>
        <taxon>Flavobacteriales</taxon>
        <taxon>Flavobacteriaceae</taxon>
        <taxon>Maribacter</taxon>
    </lineage>
</organism>
<sequence length="112" mass="12440">MNILTALLFFSSFSFLFFGLGCLYSPHMKTEFIRYGLAKQRTTVGVLQLIGAISLLLGYLYHPVLQLIAALGLCILMILGFGVRLKIKDSFIQSAPSLLYAIINGYIFLTLV</sequence>
<dbReference type="Proteomes" id="UP001597012">
    <property type="component" value="Unassembled WGS sequence"/>
</dbReference>
<feature type="transmembrane region" description="Helical" evidence="5">
    <location>
        <begin position="67"/>
        <end position="83"/>
    </location>
</feature>
<comment type="subcellular location">
    <subcellularLocation>
        <location evidence="1">Membrane</location>
        <topology evidence="1">Multi-pass membrane protein</topology>
    </subcellularLocation>
</comment>
<evidence type="ECO:0000256" key="1">
    <source>
        <dbReference type="ARBA" id="ARBA00004141"/>
    </source>
</evidence>
<evidence type="ECO:0000256" key="2">
    <source>
        <dbReference type="ARBA" id="ARBA00022692"/>
    </source>
</evidence>
<evidence type="ECO:0000313" key="6">
    <source>
        <dbReference type="EMBL" id="MFD0799003.1"/>
    </source>
</evidence>
<dbReference type="RefSeq" id="WP_379935908.1">
    <property type="nucleotide sequence ID" value="NZ_JBHTHY010000014.1"/>
</dbReference>
<protein>
    <submittedName>
        <fullName evidence="6">DoxX family protein</fullName>
    </submittedName>
</protein>
<gene>
    <name evidence="6" type="ORF">ACFQZJ_16135</name>
</gene>
<keyword evidence="2 5" id="KW-0812">Transmembrane</keyword>
<reference evidence="7" key="1">
    <citation type="journal article" date="2019" name="Int. J. Syst. Evol. Microbiol.">
        <title>The Global Catalogue of Microorganisms (GCM) 10K type strain sequencing project: providing services to taxonomists for standard genome sequencing and annotation.</title>
        <authorList>
            <consortium name="The Broad Institute Genomics Platform"/>
            <consortium name="The Broad Institute Genome Sequencing Center for Infectious Disease"/>
            <person name="Wu L."/>
            <person name="Ma J."/>
        </authorList>
    </citation>
    <scope>NUCLEOTIDE SEQUENCE [LARGE SCALE GENOMIC DNA]</scope>
    <source>
        <strain evidence="7">CCUG 61948</strain>
    </source>
</reference>
<dbReference type="Pfam" id="PF13564">
    <property type="entry name" value="DoxX_2"/>
    <property type="match status" value="1"/>
</dbReference>
<keyword evidence="4 5" id="KW-0472">Membrane</keyword>
<evidence type="ECO:0000256" key="4">
    <source>
        <dbReference type="ARBA" id="ARBA00023136"/>
    </source>
</evidence>
<evidence type="ECO:0000256" key="5">
    <source>
        <dbReference type="SAM" id="Phobius"/>
    </source>
</evidence>
<evidence type="ECO:0000313" key="7">
    <source>
        <dbReference type="Proteomes" id="UP001597012"/>
    </source>
</evidence>
<proteinExistence type="predicted"/>
<feature type="transmembrane region" description="Helical" evidence="5">
    <location>
        <begin position="44"/>
        <end position="61"/>
    </location>
</feature>
<comment type="caution">
    <text evidence="6">The sequence shown here is derived from an EMBL/GenBank/DDBJ whole genome shotgun (WGS) entry which is preliminary data.</text>
</comment>
<keyword evidence="3 5" id="KW-1133">Transmembrane helix</keyword>
<evidence type="ECO:0000256" key="3">
    <source>
        <dbReference type="ARBA" id="ARBA00022989"/>
    </source>
</evidence>
<name>A0ABW3B878_9FLAO</name>
<accession>A0ABW3B878</accession>
<feature type="transmembrane region" description="Helical" evidence="5">
    <location>
        <begin position="90"/>
        <end position="109"/>
    </location>
</feature>
<keyword evidence="7" id="KW-1185">Reference proteome</keyword>
<dbReference type="EMBL" id="JBHTHY010000014">
    <property type="protein sequence ID" value="MFD0799003.1"/>
    <property type="molecule type" value="Genomic_DNA"/>
</dbReference>
<dbReference type="InterPro" id="IPR032808">
    <property type="entry name" value="DoxX"/>
</dbReference>
<feature type="transmembrane region" description="Helical" evidence="5">
    <location>
        <begin position="6"/>
        <end position="24"/>
    </location>
</feature>